<organism evidence="2 3">
    <name type="scientific">Coccidioides immitis RMSCC 3703</name>
    <dbReference type="NCBI Taxonomy" id="454286"/>
    <lineage>
        <taxon>Eukaryota</taxon>
        <taxon>Fungi</taxon>
        <taxon>Dikarya</taxon>
        <taxon>Ascomycota</taxon>
        <taxon>Pezizomycotina</taxon>
        <taxon>Eurotiomycetes</taxon>
        <taxon>Eurotiomycetidae</taxon>
        <taxon>Onygenales</taxon>
        <taxon>Onygenaceae</taxon>
        <taxon>Coccidioides</taxon>
    </lineage>
</organism>
<gene>
    <name evidence="2" type="ORF">CISG_01162</name>
</gene>
<evidence type="ECO:0000313" key="2">
    <source>
        <dbReference type="EMBL" id="KMU76429.1"/>
    </source>
</evidence>
<dbReference type="OrthoDB" id="5377039at2759"/>
<protein>
    <submittedName>
        <fullName evidence="2">Uncharacterized protein</fullName>
    </submittedName>
</protein>
<reference evidence="3" key="1">
    <citation type="journal article" date="2010" name="Genome Res.">
        <title>Population genomic sequencing of Coccidioides fungi reveals recent hybridization and transposon control.</title>
        <authorList>
            <person name="Neafsey D.E."/>
            <person name="Barker B.M."/>
            <person name="Sharpton T.J."/>
            <person name="Stajich J.E."/>
            <person name="Park D.J."/>
            <person name="Whiston E."/>
            <person name="Hung C.-Y."/>
            <person name="McMahan C."/>
            <person name="White J."/>
            <person name="Sykes S."/>
            <person name="Heiman D."/>
            <person name="Young S."/>
            <person name="Zeng Q."/>
            <person name="Abouelleil A."/>
            <person name="Aftuck L."/>
            <person name="Bessette D."/>
            <person name="Brown A."/>
            <person name="FitzGerald M."/>
            <person name="Lui A."/>
            <person name="Macdonald J.P."/>
            <person name="Priest M."/>
            <person name="Orbach M.J."/>
            <person name="Galgiani J.N."/>
            <person name="Kirkland T.N."/>
            <person name="Cole G.T."/>
            <person name="Birren B.W."/>
            <person name="Henn M.R."/>
            <person name="Taylor J.W."/>
            <person name="Rounsley S.D."/>
        </authorList>
    </citation>
    <scope>NUCLEOTIDE SEQUENCE [LARGE SCALE GENOMIC DNA]</scope>
    <source>
        <strain evidence="3">RMSCC 3703</strain>
    </source>
</reference>
<feature type="compositionally biased region" description="Polar residues" evidence="1">
    <location>
        <begin position="24"/>
        <end position="39"/>
    </location>
</feature>
<dbReference type="EMBL" id="DS268120">
    <property type="protein sequence ID" value="KMU76429.1"/>
    <property type="molecule type" value="Genomic_DNA"/>
</dbReference>
<proteinExistence type="predicted"/>
<feature type="region of interest" description="Disordered" evidence="1">
    <location>
        <begin position="1"/>
        <end position="46"/>
    </location>
</feature>
<dbReference type="AlphaFoldDB" id="A0A0J8QU61"/>
<name>A0A0J8QU61_COCIT</name>
<evidence type="ECO:0000313" key="3">
    <source>
        <dbReference type="Proteomes" id="UP000054559"/>
    </source>
</evidence>
<accession>A0A0J8QU61</accession>
<feature type="compositionally biased region" description="Basic and acidic residues" evidence="1">
    <location>
        <begin position="7"/>
        <end position="22"/>
    </location>
</feature>
<sequence>MKTCMRNPRDGTSEQQNLRKDICLQSNGNPRTPDSNGTRNGPRRRLGDGLFFLSLLHHIQQQTHHPTNTQKHTQRRSNKMFSPPPAPALGNVLHESSGDVIFINVRTSATGPTTTVTTTPTTSTPAEEELIRNGPPGALWNTQQAQEDYRREWENVLDKDFNLDAFGDPFDERDMEMKS</sequence>
<dbReference type="Proteomes" id="UP000054559">
    <property type="component" value="Unassembled WGS sequence"/>
</dbReference>
<evidence type="ECO:0000256" key="1">
    <source>
        <dbReference type="SAM" id="MobiDB-lite"/>
    </source>
</evidence>